<keyword evidence="3 5" id="KW-0863">Zinc-finger</keyword>
<feature type="non-terminal residue" evidence="8">
    <location>
        <position position="357"/>
    </location>
</feature>
<feature type="compositionally biased region" description="Polar residues" evidence="6">
    <location>
        <begin position="8"/>
        <end position="17"/>
    </location>
</feature>
<reference evidence="8 9" key="1">
    <citation type="journal article" date="2011" name="Science">
        <title>The ecoresponsive genome of Daphnia pulex.</title>
        <authorList>
            <person name="Colbourne J.K."/>
            <person name="Pfrender M.E."/>
            <person name="Gilbert D."/>
            <person name="Thomas W.K."/>
            <person name="Tucker A."/>
            <person name="Oakley T.H."/>
            <person name="Tokishita S."/>
            <person name="Aerts A."/>
            <person name="Arnold G.J."/>
            <person name="Basu M.K."/>
            <person name="Bauer D.J."/>
            <person name="Caceres C.E."/>
            <person name="Carmel L."/>
            <person name="Casola C."/>
            <person name="Choi J.H."/>
            <person name="Detter J.C."/>
            <person name="Dong Q."/>
            <person name="Dusheyko S."/>
            <person name="Eads B.D."/>
            <person name="Frohlich T."/>
            <person name="Geiler-Samerotte K.A."/>
            <person name="Gerlach D."/>
            <person name="Hatcher P."/>
            <person name="Jogdeo S."/>
            <person name="Krijgsveld J."/>
            <person name="Kriventseva E.V."/>
            <person name="Kultz D."/>
            <person name="Laforsch C."/>
            <person name="Lindquist E."/>
            <person name="Lopez J."/>
            <person name="Manak J.R."/>
            <person name="Muller J."/>
            <person name="Pangilinan J."/>
            <person name="Patwardhan R.P."/>
            <person name="Pitluck S."/>
            <person name="Pritham E.J."/>
            <person name="Rechtsteiner A."/>
            <person name="Rho M."/>
            <person name="Rogozin I.B."/>
            <person name="Sakarya O."/>
            <person name="Salamov A."/>
            <person name="Schaack S."/>
            <person name="Shapiro H."/>
            <person name="Shiga Y."/>
            <person name="Skalitzky C."/>
            <person name="Smith Z."/>
            <person name="Souvorov A."/>
            <person name="Sung W."/>
            <person name="Tang Z."/>
            <person name="Tsuchiya D."/>
            <person name="Tu H."/>
            <person name="Vos H."/>
            <person name="Wang M."/>
            <person name="Wolf Y.I."/>
            <person name="Yamagata H."/>
            <person name="Yamada T."/>
            <person name="Ye Y."/>
            <person name="Shaw J.R."/>
            <person name="Andrews J."/>
            <person name="Crease T.J."/>
            <person name="Tang H."/>
            <person name="Lucas S.M."/>
            <person name="Robertson H.M."/>
            <person name="Bork P."/>
            <person name="Koonin E.V."/>
            <person name="Zdobnov E.M."/>
            <person name="Grigoriev I.V."/>
            <person name="Lynch M."/>
            <person name="Boore J.L."/>
        </authorList>
    </citation>
    <scope>NUCLEOTIDE SEQUENCE [LARGE SCALE GENOMIC DNA]</scope>
</reference>
<dbReference type="OrthoDB" id="6417347at2759"/>
<dbReference type="Proteomes" id="UP000000305">
    <property type="component" value="Unassembled WGS sequence"/>
</dbReference>
<feature type="compositionally biased region" description="Acidic residues" evidence="6">
    <location>
        <begin position="262"/>
        <end position="272"/>
    </location>
</feature>
<gene>
    <name evidence="8" type="ORF">DAPPUDRAFT_268813</name>
</gene>
<evidence type="ECO:0000256" key="6">
    <source>
        <dbReference type="SAM" id="MobiDB-lite"/>
    </source>
</evidence>
<feature type="compositionally biased region" description="Polar residues" evidence="6">
    <location>
        <begin position="313"/>
        <end position="322"/>
    </location>
</feature>
<dbReference type="KEGG" id="dpx:DAPPUDRAFT_268813"/>
<protein>
    <recommendedName>
        <fullName evidence="7">C2H2-type domain-containing protein</fullName>
    </recommendedName>
</protein>
<evidence type="ECO:0000313" key="8">
    <source>
        <dbReference type="EMBL" id="EFX63233.1"/>
    </source>
</evidence>
<organism evidence="8 9">
    <name type="scientific">Daphnia pulex</name>
    <name type="common">Water flea</name>
    <dbReference type="NCBI Taxonomy" id="6669"/>
    <lineage>
        <taxon>Eukaryota</taxon>
        <taxon>Metazoa</taxon>
        <taxon>Ecdysozoa</taxon>
        <taxon>Arthropoda</taxon>
        <taxon>Crustacea</taxon>
        <taxon>Branchiopoda</taxon>
        <taxon>Diplostraca</taxon>
        <taxon>Cladocera</taxon>
        <taxon>Anomopoda</taxon>
        <taxon>Daphniidae</taxon>
        <taxon>Daphnia</taxon>
    </lineage>
</organism>
<keyword evidence="1" id="KW-0479">Metal-binding</keyword>
<dbReference type="Gene3D" id="3.30.160.60">
    <property type="entry name" value="Classic Zinc Finger"/>
    <property type="match status" value="2"/>
</dbReference>
<dbReference type="PROSITE" id="PS50157">
    <property type="entry name" value="ZINC_FINGER_C2H2_2"/>
    <property type="match status" value="1"/>
</dbReference>
<dbReference type="eggNOG" id="KOG1721">
    <property type="taxonomic scope" value="Eukaryota"/>
</dbReference>
<keyword evidence="2" id="KW-0677">Repeat</keyword>
<dbReference type="InterPro" id="IPR036236">
    <property type="entry name" value="Znf_C2H2_sf"/>
</dbReference>
<proteinExistence type="predicted"/>
<evidence type="ECO:0000256" key="3">
    <source>
        <dbReference type="ARBA" id="ARBA00022771"/>
    </source>
</evidence>
<accession>E9HYE8</accession>
<feature type="compositionally biased region" description="Acidic residues" evidence="6">
    <location>
        <begin position="27"/>
        <end position="62"/>
    </location>
</feature>
<sequence>MAPPVPSTFKSQGNNNHRAAGLIAGQSDDDEEPASMPEEDMEDMEEFEAEEAALMMDQEEDGPGGGVGGRGGGKLNGGRTGRQSAPLPITAGGDFKCSVCDFTTRSRVTLQRHERLTHLKKKFFRCVKCNYVTHVKARYTKHVKYHSMPMIKCDLCEFRTPYKWNLDRHLKNHMGGGMYQCSLCNFTAHIKQSLTVHIQNHHLSPDKARSARRRNKVGASDQLNEVSPAETAMDADEAELLRLERMEHDARSQGGGLRPLPDDEDDDEGELEGVDHHEMGEELASSSSKADREEFGFLHPDDLTQKNGRLYSTGRSRSQCSQYKPMVWGDADVMRQPAGKVNGETKTTNVGGGQMSP</sequence>
<dbReference type="HOGENOM" id="CLU_777497_0_0_1"/>
<name>E9HYE8_DAPPU</name>
<dbReference type="SMART" id="SM00355">
    <property type="entry name" value="ZnF_C2H2"/>
    <property type="match status" value="4"/>
</dbReference>
<dbReference type="InParanoid" id="E9HYE8"/>
<dbReference type="SUPFAM" id="SSF57667">
    <property type="entry name" value="beta-beta-alpha zinc fingers"/>
    <property type="match status" value="2"/>
</dbReference>
<dbReference type="PANTHER" id="PTHR24403:SF105">
    <property type="entry name" value="ZINC FINGER PROTEIN 2-LIKE ISOFORM X1"/>
    <property type="match status" value="1"/>
</dbReference>
<evidence type="ECO:0000256" key="1">
    <source>
        <dbReference type="ARBA" id="ARBA00022723"/>
    </source>
</evidence>
<dbReference type="PANTHER" id="PTHR24403">
    <property type="entry name" value="ZINC FINGER PROTEIN"/>
    <property type="match status" value="1"/>
</dbReference>
<keyword evidence="9" id="KW-1185">Reference proteome</keyword>
<feature type="compositionally biased region" description="Gly residues" evidence="6">
    <location>
        <begin position="63"/>
        <end position="80"/>
    </location>
</feature>
<evidence type="ECO:0000256" key="2">
    <source>
        <dbReference type="ARBA" id="ARBA00022737"/>
    </source>
</evidence>
<evidence type="ECO:0000259" key="7">
    <source>
        <dbReference type="PROSITE" id="PS50157"/>
    </source>
</evidence>
<keyword evidence="4" id="KW-0862">Zinc</keyword>
<dbReference type="InterPro" id="IPR013087">
    <property type="entry name" value="Znf_C2H2_type"/>
</dbReference>
<dbReference type="AlphaFoldDB" id="E9HYE8"/>
<dbReference type="InterPro" id="IPR050688">
    <property type="entry name" value="Zinc_finger/UBP_domain"/>
</dbReference>
<evidence type="ECO:0000313" key="9">
    <source>
        <dbReference type="Proteomes" id="UP000000305"/>
    </source>
</evidence>
<evidence type="ECO:0000256" key="5">
    <source>
        <dbReference type="PROSITE-ProRule" id="PRU00042"/>
    </source>
</evidence>
<feature type="domain" description="C2H2-type" evidence="7">
    <location>
        <begin position="95"/>
        <end position="123"/>
    </location>
</feature>
<feature type="region of interest" description="Disordered" evidence="6">
    <location>
        <begin position="1"/>
        <end position="87"/>
    </location>
</feature>
<feature type="compositionally biased region" description="Basic and acidic residues" evidence="6">
    <location>
        <begin position="289"/>
        <end position="304"/>
    </location>
</feature>
<feature type="region of interest" description="Disordered" evidence="6">
    <location>
        <begin position="248"/>
        <end position="357"/>
    </location>
</feature>
<dbReference type="EMBL" id="GL733144">
    <property type="protein sequence ID" value="EFX63233.1"/>
    <property type="molecule type" value="Genomic_DNA"/>
</dbReference>
<feature type="region of interest" description="Disordered" evidence="6">
    <location>
        <begin position="201"/>
        <end position="234"/>
    </location>
</feature>
<dbReference type="GO" id="GO:0008270">
    <property type="term" value="F:zinc ion binding"/>
    <property type="evidence" value="ECO:0007669"/>
    <property type="project" value="UniProtKB-KW"/>
</dbReference>
<evidence type="ECO:0000256" key="4">
    <source>
        <dbReference type="ARBA" id="ARBA00022833"/>
    </source>
</evidence>